<dbReference type="PANTHER" id="PTHR34219">
    <property type="entry name" value="IRON-REGULATED INNER MEMBRANE PROTEIN-RELATED"/>
    <property type="match status" value="1"/>
</dbReference>
<name>A0ABS9VQ30_9SPHN</name>
<feature type="transmembrane region" description="Helical" evidence="1">
    <location>
        <begin position="21"/>
        <end position="39"/>
    </location>
</feature>
<feature type="transmembrane region" description="Helical" evidence="1">
    <location>
        <begin position="190"/>
        <end position="213"/>
    </location>
</feature>
<keyword evidence="1" id="KW-0812">Transmembrane</keyword>
<protein>
    <submittedName>
        <fullName evidence="2">PepSY domain-containing protein</fullName>
    </submittedName>
</protein>
<evidence type="ECO:0000313" key="3">
    <source>
        <dbReference type="Proteomes" id="UP001203058"/>
    </source>
</evidence>
<evidence type="ECO:0000313" key="2">
    <source>
        <dbReference type="EMBL" id="MCH8617084.1"/>
    </source>
</evidence>
<feature type="transmembrane region" description="Helical" evidence="1">
    <location>
        <begin position="149"/>
        <end position="169"/>
    </location>
</feature>
<organism evidence="2 3">
    <name type="scientific">Sphingomonas telluris</name>
    <dbReference type="NCBI Taxonomy" id="2907998"/>
    <lineage>
        <taxon>Bacteria</taxon>
        <taxon>Pseudomonadati</taxon>
        <taxon>Pseudomonadota</taxon>
        <taxon>Alphaproteobacteria</taxon>
        <taxon>Sphingomonadales</taxon>
        <taxon>Sphingomonadaceae</taxon>
        <taxon>Sphingomonas</taxon>
    </lineage>
</organism>
<dbReference type="InterPro" id="IPR005625">
    <property type="entry name" value="PepSY-ass_TM"/>
</dbReference>
<keyword evidence="3" id="KW-1185">Reference proteome</keyword>
<keyword evidence="1" id="KW-1133">Transmembrane helix</keyword>
<dbReference type="Pfam" id="PF03929">
    <property type="entry name" value="PepSY_TM"/>
    <property type="match status" value="1"/>
</dbReference>
<gene>
    <name evidence="2" type="ORF">LZ016_13370</name>
</gene>
<proteinExistence type="predicted"/>
<dbReference type="EMBL" id="JAKZHW010000002">
    <property type="protein sequence ID" value="MCH8617084.1"/>
    <property type="molecule type" value="Genomic_DNA"/>
</dbReference>
<keyword evidence="1" id="KW-0472">Membrane</keyword>
<sequence>MSPSTIRLRRAWFQIHKWIGILLAALIIPLSLSGAALVWHDWLDEQVNPQRYSEVSAPLLAPSAYTASANKLLKPGERIASVSFPDGTGSVQVSVSKAAEGGGRPQRSWIWLDPKTAEPIERAGMNEGIVRVLHSLHGSLMVPGVGRQIVGWIGVAMLLSSLTGLWLWWPLKGSVTRGLRWDRRPDFNSNLHHLGGFWIALPLAVLSATGVWISFPAAFNQFSVAPQAAGGPGGPGAMALPLMLPRQSVDQAASAAQVAGNGRITNIAWPTDKKREWTVIVKGKGAPTGVKVQDLDASTKLSPPKPETVARTMRRIHDGTGMPLVWQMIIFVGGILPAILAVTGILMWLRTRRRRDKYRRAAAFAESEALAS</sequence>
<accession>A0ABS9VQ30</accession>
<feature type="transmembrane region" description="Helical" evidence="1">
    <location>
        <begin position="324"/>
        <end position="349"/>
    </location>
</feature>
<evidence type="ECO:0000256" key="1">
    <source>
        <dbReference type="SAM" id="Phobius"/>
    </source>
</evidence>
<dbReference type="RefSeq" id="WP_241447955.1">
    <property type="nucleotide sequence ID" value="NZ_JAKZHW010000002.1"/>
</dbReference>
<dbReference type="Proteomes" id="UP001203058">
    <property type="component" value="Unassembled WGS sequence"/>
</dbReference>
<comment type="caution">
    <text evidence="2">The sequence shown here is derived from an EMBL/GenBank/DDBJ whole genome shotgun (WGS) entry which is preliminary data.</text>
</comment>
<reference evidence="2 3" key="1">
    <citation type="submission" date="2022-03" db="EMBL/GenBank/DDBJ databases">
        <authorList>
            <person name="Jo J.-H."/>
            <person name="Im W.-T."/>
        </authorList>
    </citation>
    <scope>NUCLEOTIDE SEQUENCE [LARGE SCALE GENOMIC DNA]</scope>
    <source>
        <strain evidence="2 3">SM33</strain>
    </source>
</reference>